<dbReference type="Gene3D" id="3.40.710.10">
    <property type="entry name" value="DD-peptidase/beta-lactamase superfamily"/>
    <property type="match status" value="1"/>
</dbReference>
<reference evidence="21 22" key="1">
    <citation type="submission" date="2017-07" db="EMBL/GenBank/DDBJ databases">
        <title>Genome sequencing and assembly of Paenibacillus rigui.</title>
        <authorList>
            <person name="Mayilraj S."/>
        </authorList>
    </citation>
    <scope>NUCLEOTIDE SEQUENCE [LARGE SCALE GENOMIC DNA]</scope>
    <source>
        <strain evidence="21 22">JCM 16352</strain>
    </source>
</reference>
<dbReference type="GO" id="GO:0071555">
    <property type="term" value="P:cell wall organization"/>
    <property type="evidence" value="ECO:0007669"/>
    <property type="project" value="UniProtKB-KW"/>
</dbReference>
<evidence type="ECO:0000313" key="22">
    <source>
        <dbReference type="Proteomes" id="UP000215509"/>
    </source>
</evidence>
<comment type="caution">
    <text evidence="21">The sequence shown here is derived from an EMBL/GenBank/DDBJ whole genome shotgun (WGS) entry which is preliminary data.</text>
</comment>
<evidence type="ECO:0000256" key="14">
    <source>
        <dbReference type="ARBA" id="ARBA00023316"/>
    </source>
</evidence>
<dbReference type="Pfam" id="PF00905">
    <property type="entry name" value="Transpeptidase"/>
    <property type="match status" value="1"/>
</dbReference>
<evidence type="ECO:0000256" key="9">
    <source>
        <dbReference type="ARBA" id="ARBA00022801"/>
    </source>
</evidence>
<evidence type="ECO:0000256" key="10">
    <source>
        <dbReference type="ARBA" id="ARBA00022960"/>
    </source>
</evidence>
<comment type="catalytic activity">
    <reaction evidence="16">
        <text>[GlcNAc-(1-&gt;4)-Mur2Ac(oyl-L-Ala-gamma-D-Glu-L-Lys-D-Ala-D-Ala)](n)-di-trans,octa-cis-undecaprenyl diphosphate + beta-D-GlcNAc-(1-&gt;4)-Mur2Ac(oyl-L-Ala-gamma-D-Glu-L-Lys-D-Ala-D-Ala)-di-trans,octa-cis-undecaprenyl diphosphate = [GlcNAc-(1-&gt;4)-Mur2Ac(oyl-L-Ala-gamma-D-Glu-L-Lys-D-Ala-D-Ala)](n+1)-di-trans,octa-cis-undecaprenyl diphosphate + di-trans,octa-cis-undecaprenyl diphosphate + H(+)</text>
        <dbReference type="Rhea" id="RHEA:23708"/>
        <dbReference type="Rhea" id="RHEA-COMP:9602"/>
        <dbReference type="Rhea" id="RHEA-COMP:9603"/>
        <dbReference type="ChEBI" id="CHEBI:15378"/>
        <dbReference type="ChEBI" id="CHEBI:58405"/>
        <dbReference type="ChEBI" id="CHEBI:60033"/>
        <dbReference type="ChEBI" id="CHEBI:78435"/>
        <dbReference type="EC" id="2.4.99.28"/>
    </reaction>
</comment>
<dbReference type="GO" id="GO:0006508">
    <property type="term" value="P:proteolysis"/>
    <property type="evidence" value="ECO:0007669"/>
    <property type="project" value="UniProtKB-KW"/>
</dbReference>
<dbReference type="NCBIfam" id="TIGR02074">
    <property type="entry name" value="PBP_1a_fam"/>
    <property type="match status" value="1"/>
</dbReference>
<dbReference type="InterPro" id="IPR023346">
    <property type="entry name" value="Lysozyme-like_dom_sf"/>
</dbReference>
<dbReference type="GO" id="GO:0009252">
    <property type="term" value="P:peptidoglycan biosynthetic process"/>
    <property type="evidence" value="ECO:0007669"/>
    <property type="project" value="UniProtKB-KW"/>
</dbReference>
<comment type="catalytic activity">
    <reaction evidence="15">
        <text>Preferential cleavage: (Ac)2-L-Lys-D-Ala-|-D-Ala. Also transpeptidation of peptidyl-alanyl moieties that are N-acyl substituents of D-alanine.</text>
        <dbReference type="EC" id="3.4.16.4"/>
    </reaction>
</comment>
<evidence type="ECO:0000256" key="17">
    <source>
        <dbReference type="SAM" id="MobiDB-lite"/>
    </source>
</evidence>
<keyword evidence="14" id="KW-0961">Cell wall biogenesis/degradation</keyword>
<evidence type="ECO:0000256" key="3">
    <source>
        <dbReference type="ARBA" id="ARBA00007739"/>
    </source>
</evidence>
<dbReference type="SUPFAM" id="SSF53955">
    <property type="entry name" value="Lysozyme-like"/>
    <property type="match status" value="1"/>
</dbReference>
<evidence type="ECO:0000256" key="13">
    <source>
        <dbReference type="ARBA" id="ARBA00023268"/>
    </source>
</evidence>
<evidence type="ECO:0000256" key="6">
    <source>
        <dbReference type="ARBA" id="ARBA00022670"/>
    </source>
</evidence>
<sequence>MAVSNPRNNAASPSPKPKTEELQPTGWFRRLKSIGSFSFSMLIIGAAVLFVLLLYMRSQALPVSQMGPSTEIYDVHGEVLETMNGGKNRQEVPLDQISPILIQATLAIEDRNFYNHYGFDIRGIARAAVVNLQHMAKVQGAGTITQQLARNLYLSHERTWTRKLKETYYAVQMELQMGKDEILDEYLNQIYYGHSTYGIQAASKLFFGKDAKELTLAESAMLAGIPKGPRYYSPYYDMKSAKERQETVLQTMVTSGIITQQIADQAKREKLTILPLEPKKQAIAGYFRDYVRSLATEKLGITEDQFEDGGYKVYTTLDASAQKIAEEVVSTQLAKYGEMQAALVAIDPRSGYVKAMVGGRDYNQNQYNRALSNTRQPGSSFKPVVYVTALQQKQYTAVTRFKSEPMTFTYDNGRQTYTPGNFGNTYNGWIDLRQAIAKSDNIFAVHTILDVGPENVIAMARKMGINSPMKPLPSLALGTYPVSPFEMASAFGIFANQGVRVEPTAIVRIEDNRGKTVYASAPAQEKVIEPSYTYVMTQLMESVFETGGTGNRVSAVLKRPVAGKTGTTNTDAWLVGYTPELSTAVWVGYDKDRNINAVESHLAAPIFADFTERALESVPPKLFEAPDNVVSVYIDQATGKLANDSCPNSRLEAFVQGTEPTEYCTEQPAKDNAAPSKPKGNGTWWQDLKRWWNE</sequence>
<feature type="region of interest" description="Disordered" evidence="17">
    <location>
        <begin position="1"/>
        <end position="22"/>
    </location>
</feature>
<keyword evidence="13" id="KW-0511">Multifunctional enzyme</keyword>
<feature type="domain" description="Glycosyl transferase family 51" evidence="20">
    <location>
        <begin position="77"/>
        <end position="252"/>
    </location>
</feature>
<dbReference type="FunFam" id="1.10.3810.10:FF:000001">
    <property type="entry name" value="Penicillin-binding protein 1A"/>
    <property type="match status" value="1"/>
</dbReference>
<dbReference type="GO" id="GO:0008658">
    <property type="term" value="F:penicillin binding"/>
    <property type="evidence" value="ECO:0007669"/>
    <property type="project" value="InterPro"/>
</dbReference>
<comment type="similarity">
    <text evidence="2">In the C-terminal section; belongs to the transpeptidase family.</text>
</comment>
<dbReference type="Proteomes" id="UP000215509">
    <property type="component" value="Unassembled WGS sequence"/>
</dbReference>
<evidence type="ECO:0000256" key="16">
    <source>
        <dbReference type="ARBA" id="ARBA00049902"/>
    </source>
</evidence>
<feature type="region of interest" description="Disordered" evidence="17">
    <location>
        <begin position="666"/>
        <end position="686"/>
    </location>
</feature>
<evidence type="ECO:0000256" key="2">
    <source>
        <dbReference type="ARBA" id="ARBA00007090"/>
    </source>
</evidence>
<dbReference type="InterPro" id="IPR012338">
    <property type="entry name" value="Beta-lactam/transpept-like"/>
</dbReference>
<keyword evidence="6" id="KW-0645">Protease</keyword>
<evidence type="ECO:0000256" key="11">
    <source>
        <dbReference type="ARBA" id="ARBA00022984"/>
    </source>
</evidence>
<proteinExistence type="inferred from homology"/>
<feature type="compositionally biased region" description="Polar residues" evidence="17">
    <location>
        <begin position="1"/>
        <end position="12"/>
    </location>
</feature>
<dbReference type="SUPFAM" id="SSF56601">
    <property type="entry name" value="beta-lactamase/transpeptidase-like"/>
    <property type="match status" value="1"/>
</dbReference>
<keyword evidence="18" id="KW-1133">Transmembrane helix</keyword>
<comment type="subcellular location">
    <subcellularLocation>
        <location evidence="1">Cell membrane</location>
    </subcellularLocation>
</comment>
<keyword evidence="10" id="KW-0133">Cell shape</keyword>
<gene>
    <name evidence="21" type="ORF">CF651_27010</name>
</gene>
<keyword evidence="7" id="KW-0328">Glycosyltransferase</keyword>
<dbReference type="InterPro" id="IPR001264">
    <property type="entry name" value="Glyco_trans_51"/>
</dbReference>
<dbReference type="GO" id="GO:0030288">
    <property type="term" value="C:outer membrane-bounded periplasmic space"/>
    <property type="evidence" value="ECO:0007669"/>
    <property type="project" value="TreeGrafter"/>
</dbReference>
<dbReference type="InterPro" id="IPR036950">
    <property type="entry name" value="PBP_transglycosylase"/>
</dbReference>
<evidence type="ECO:0000256" key="1">
    <source>
        <dbReference type="ARBA" id="ARBA00004236"/>
    </source>
</evidence>
<keyword evidence="22" id="KW-1185">Reference proteome</keyword>
<evidence type="ECO:0000256" key="8">
    <source>
        <dbReference type="ARBA" id="ARBA00022679"/>
    </source>
</evidence>
<dbReference type="InterPro" id="IPR050396">
    <property type="entry name" value="Glycosyltr_51/Transpeptidase"/>
</dbReference>
<keyword evidence="11" id="KW-0573">Peptidoglycan synthesis</keyword>
<dbReference type="GO" id="GO:0008955">
    <property type="term" value="F:peptidoglycan glycosyltransferase activity"/>
    <property type="evidence" value="ECO:0007669"/>
    <property type="project" value="UniProtKB-EC"/>
</dbReference>
<keyword evidence="18" id="KW-0812">Transmembrane</keyword>
<dbReference type="EMBL" id="NMQW01000050">
    <property type="protein sequence ID" value="OXM83186.1"/>
    <property type="molecule type" value="Genomic_DNA"/>
</dbReference>
<evidence type="ECO:0000256" key="12">
    <source>
        <dbReference type="ARBA" id="ARBA00023136"/>
    </source>
</evidence>
<feature type="domain" description="Penicillin-binding protein transpeptidase" evidence="19">
    <location>
        <begin position="342"/>
        <end position="611"/>
    </location>
</feature>
<dbReference type="Pfam" id="PF00912">
    <property type="entry name" value="Transgly"/>
    <property type="match status" value="1"/>
</dbReference>
<name>A0A229UIF9_9BACL</name>
<evidence type="ECO:0000259" key="19">
    <source>
        <dbReference type="Pfam" id="PF00905"/>
    </source>
</evidence>
<dbReference type="GO" id="GO:0009002">
    <property type="term" value="F:serine-type D-Ala-D-Ala carboxypeptidase activity"/>
    <property type="evidence" value="ECO:0007669"/>
    <property type="project" value="UniProtKB-EC"/>
</dbReference>
<dbReference type="AlphaFoldDB" id="A0A229UIF9"/>
<evidence type="ECO:0000313" key="21">
    <source>
        <dbReference type="EMBL" id="OXM83186.1"/>
    </source>
</evidence>
<dbReference type="PANTHER" id="PTHR32282">
    <property type="entry name" value="BINDING PROTEIN TRANSPEPTIDASE, PUTATIVE-RELATED"/>
    <property type="match status" value="1"/>
</dbReference>
<evidence type="ECO:0000256" key="18">
    <source>
        <dbReference type="SAM" id="Phobius"/>
    </source>
</evidence>
<dbReference type="InterPro" id="IPR001460">
    <property type="entry name" value="PCN-bd_Tpept"/>
</dbReference>
<dbReference type="Gene3D" id="1.10.3810.10">
    <property type="entry name" value="Biosynthetic peptidoglycan transglycosylase-like"/>
    <property type="match status" value="1"/>
</dbReference>
<dbReference type="GO" id="GO:0008360">
    <property type="term" value="P:regulation of cell shape"/>
    <property type="evidence" value="ECO:0007669"/>
    <property type="project" value="UniProtKB-KW"/>
</dbReference>
<organism evidence="21 22">
    <name type="scientific">Paenibacillus rigui</name>
    <dbReference type="NCBI Taxonomy" id="554312"/>
    <lineage>
        <taxon>Bacteria</taxon>
        <taxon>Bacillati</taxon>
        <taxon>Bacillota</taxon>
        <taxon>Bacilli</taxon>
        <taxon>Bacillales</taxon>
        <taxon>Paenibacillaceae</taxon>
        <taxon>Paenibacillus</taxon>
    </lineage>
</organism>
<accession>A0A229UIF9</accession>
<dbReference type="OrthoDB" id="9766909at2"/>
<keyword evidence="9" id="KW-0378">Hydrolase</keyword>
<evidence type="ECO:0000256" key="7">
    <source>
        <dbReference type="ARBA" id="ARBA00022676"/>
    </source>
</evidence>
<evidence type="ECO:0000259" key="20">
    <source>
        <dbReference type="Pfam" id="PF00912"/>
    </source>
</evidence>
<evidence type="ECO:0000256" key="4">
    <source>
        <dbReference type="ARBA" id="ARBA00022475"/>
    </source>
</evidence>
<comment type="similarity">
    <text evidence="3">In the N-terminal section; belongs to the glycosyltransferase 51 family.</text>
</comment>
<keyword evidence="12 18" id="KW-0472">Membrane</keyword>
<evidence type="ECO:0000256" key="5">
    <source>
        <dbReference type="ARBA" id="ARBA00022645"/>
    </source>
</evidence>
<keyword evidence="4" id="KW-1003">Cell membrane</keyword>
<protein>
    <submittedName>
        <fullName evidence="21">Carboxypeptidase</fullName>
    </submittedName>
</protein>
<keyword evidence="5 21" id="KW-0121">Carboxypeptidase</keyword>
<dbReference type="GO" id="GO:0005886">
    <property type="term" value="C:plasma membrane"/>
    <property type="evidence" value="ECO:0007669"/>
    <property type="project" value="UniProtKB-SubCell"/>
</dbReference>
<evidence type="ECO:0000256" key="15">
    <source>
        <dbReference type="ARBA" id="ARBA00034000"/>
    </source>
</evidence>
<feature type="transmembrane region" description="Helical" evidence="18">
    <location>
        <begin position="37"/>
        <end position="56"/>
    </location>
</feature>
<dbReference type="PANTHER" id="PTHR32282:SF11">
    <property type="entry name" value="PENICILLIN-BINDING PROTEIN 1B"/>
    <property type="match status" value="1"/>
</dbReference>
<keyword evidence="8" id="KW-0808">Transferase</keyword>